<feature type="non-terminal residue" evidence="1">
    <location>
        <position position="1"/>
    </location>
</feature>
<gene>
    <name evidence="1" type="ORF">L9F63_023193</name>
</gene>
<proteinExistence type="predicted"/>
<protein>
    <submittedName>
        <fullName evidence="1">Uncharacterized protein</fullName>
    </submittedName>
</protein>
<reference evidence="1" key="1">
    <citation type="journal article" date="2023" name="IScience">
        <title>Live-bearing cockroach genome reveals convergent evolutionary mechanisms linked to viviparity in insects and beyond.</title>
        <authorList>
            <person name="Fouks B."/>
            <person name="Harrison M.C."/>
            <person name="Mikhailova A.A."/>
            <person name="Marchal E."/>
            <person name="English S."/>
            <person name="Carruthers M."/>
            <person name="Jennings E.C."/>
            <person name="Chiamaka E.L."/>
            <person name="Frigard R.A."/>
            <person name="Pippel M."/>
            <person name="Attardo G.M."/>
            <person name="Benoit J.B."/>
            <person name="Bornberg-Bauer E."/>
            <person name="Tobe S.S."/>
        </authorList>
    </citation>
    <scope>NUCLEOTIDE SEQUENCE</scope>
    <source>
        <strain evidence="1">Stay&amp;Tobe</strain>
    </source>
</reference>
<evidence type="ECO:0000313" key="2">
    <source>
        <dbReference type="Proteomes" id="UP001233999"/>
    </source>
</evidence>
<reference evidence="1" key="2">
    <citation type="submission" date="2023-05" db="EMBL/GenBank/DDBJ databases">
        <authorList>
            <person name="Fouks B."/>
        </authorList>
    </citation>
    <scope>NUCLEOTIDE SEQUENCE</scope>
    <source>
        <strain evidence="1">Stay&amp;Tobe</strain>
        <tissue evidence="1">Testes</tissue>
    </source>
</reference>
<dbReference type="EMBL" id="JASPKZ010007878">
    <property type="protein sequence ID" value="KAJ9581610.1"/>
    <property type="molecule type" value="Genomic_DNA"/>
</dbReference>
<comment type="caution">
    <text evidence="1">The sequence shown here is derived from an EMBL/GenBank/DDBJ whole genome shotgun (WGS) entry which is preliminary data.</text>
</comment>
<accession>A0AAD7ZJQ6</accession>
<dbReference type="Proteomes" id="UP001233999">
    <property type="component" value="Unassembled WGS sequence"/>
</dbReference>
<feature type="non-terminal residue" evidence="1">
    <location>
        <position position="66"/>
    </location>
</feature>
<sequence length="66" mass="7932">DTHTDNYIKSSDFKKEYNHILNKITYHPEIHNKFLKKFKKFNITLAPINKFTLFIKSTPDGNIKYE</sequence>
<dbReference type="AlphaFoldDB" id="A0AAD7ZJQ6"/>
<name>A0AAD7ZJQ6_DIPPU</name>
<organism evidence="1 2">
    <name type="scientific">Diploptera punctata</name>
    <name type="common">Pacific beetle cockroach</name>
    <dbReference type="NCBI Taxonomy" id="6984"/>
    <lineage>
        <taxon>Eukaryota</taxon>
        <taxon>Metazoa</taxon>
        <taxon>Ecdysozoa</taxon>
        <taxon>Arthropoda</taxon>
        <taxon>Hexapoda</taxon>
        <taxon>Insecta</taxon>
        <taxon>Pterygota</taxon>
        <taxon>Neoptera</taxon>
        <taxon>Polyneoptera</taxon>
        <taxon>Dictyoptera</taxon>
        <taxon>Blattodea</taxon>
        <taxon>Blaberoidea</taxon>
        <taxon>Blaberidae</taxon>
        <taxon>Diplopterinae</taxon>
        <taxon>Diploptera</taxon>
    </lineage>
</organism>
<evidence type="ECO:0000313" key="1">
    <source>
        <dbReference type="EMBL" id="KAJ9581610.1"/>
    </source>
</evidence>
<keyword evidence="2" id="KW-1185">Reference proteome</keyword>